<feature type="non-terminal residue" evidence="3">
    <location>
        <position position="1"/>
    </location>
</feature>
<accession>A0AAN5BYY3</accession>
<feature type="domain" description="Serine/threonine specific protein phosphatases" evidence="2">
    <location>
        <begin position="101"/>
        <end position="106"/>
    </location>
</feature>
<dbReference type="GO" id="GO:0004722">
    <property type="term" value="F:protein serine/threonine phosphatase activity"/>
    <property type="evidence" value="ECO:0007669"/>
    <property type="project" value="UniProtKB-EC"/>
</dbReference>
<dbReference type="InterPro" id="IPR029052">
    <property type="entry name" value="Metallo-depent_PP-like"/>
</dbReference>
<gene>
    <name evidence="3" type="ORF">PMAYCL1PPCAC_00633</name>
</gene>
<sequence>ENVQTLVDRIIRRIKVHRTCEGFTDAQMYQVLDEIEPPVVIFGDTHGQLNDLLRFADIVGEPPGTQWLLLGDYIDRCKKGLEVIMLLLCFKIKYPSRVHLLRGNHECQKTNRIYGFYTEMKTKRTVAMWVRFNKLFNEIPLCAAVSRRMLCMHGGISQHIKDWKSLAELKKPHTIQECDDGIALDLLWADPTNDCCEFRFNANRCTSVIFGDTAIKDLCKRLGISMIVRAHEAVQEGHQMMPGGRLCTLFSAPNYCGNDGNSASVMHVSPTFKISFTTLKPRLNADNVAPGLLAKLKSETEARSPNPQP</sequence>
<feature type="non-terminal residue" evidence="3">
    <location>
        <position position="309"/>
    </location>
</feature>
<organism evidence="3 4">
    <name type="scientific">Pristionchus mayeri</name>
    <dbReference type="NCBI Taxonomy" id="1317129"/>
    <lineage>
        <taxon>Eukaryota</taxon>
        <taxon>Metazoa</taxon>
        <taxon>Ecdysozoa</taxon>
        <taxon>Nematoda</taxon>
        <taxon>Chromadorea</taxon>
        <taxon>Rhabditida</taxon>
        <taxon>Rhabditina</taxon>
        <taxon>Diplogasteromorpha</taxon>
        <taxon>Diplogasteroidea</taxon>
        <taxon>Neodiplogasteridae</taxon>
        <taxon>Pristionchus</taxon>
    </lineage>
</organism>
<dbReference type="SUPFAM" id="SSF56300">
    <property type="entry name" value="Metallo-dependent phosphatases"/>
    <property type="match status" value="1"/>
</dbReference>
<dbReference type="EMBL" id="BTRK01000001">
    <property type="protein sequence ID" value="GMR30438.1"/>
    <property type="molecule type" value="Genomic_DNA"/>
</dbReference>
<dbReference type="GO" id="GO:0005634">
    <property type="term" value="C:nucleus"/>
    <property type="evidence" value="ECO:0007669"/>
    <property type="project" value="TreeGrafter"/>
</dbReference>
<comment type="caution">
    <text evidence="3">The sequence shown here is derived from an EMBL/GenBank/DDBJ whole genome shotgun (WGS) entry which is preliminary data.</text>
</comment>
<evidence type="ECO:0000256" key="1">
    <source>
        <dbReference type="RuleBase" id="RU004273"/>
    </source>
</evidence>
<dbReference type="SMART" id="SM00156">
    <property type="entry name" value="PP2Ac"/>
    <property type="match status" value="1"/>
</dbReference>
<dbReference type="InterPro" id="IPR004843">
    <property type="entry name" value="Calcineurin-like_PHP"/>
</dbReference>
<dbReference type="EC" id="3.1.3.16" evidence="1"/>
<protein>
    <recommendedName>
        <fullName evidence="1">Serine/threonine-protein phosphatase</fullName>
        <ecNumber evidence="1">3.1.3.16</ecNumber>
    </recommendedName>
</protein>
<name>A0AAN5BYY3_9BILA</name>
<dbReference type="PANTHER" id="PTHR11668:SF285">
    <property type="entry name" value="SERINE_THREONINE-PROTEIN PHOSPHATASE-RELATED"/>
    <property type="match status" value="1"/>
</dbReference>
<dbReference type="InterPro" id="IPR050341">
    <property type="entry name" value="PP1_catalytic_subunit"/>
</dbReference>
<dbReference type="Pfam" id="PF00149">
    <property type="entry name" value="Metallophos"/>
    <property type="match status" value="1"/>
</dbReference>
<proteinExistence type="inferred from homology"/>
<dbReference type="Gene3D" id="3.60.21.10">
    <property type="match status" value="1"/>
</dbReference>
<evidence type="ECO:0000259" key="2">
    <source>
        <dbReference type="PROSITE" id="PS00125"/>
    </source>
</evidence>
<evidence type="ECO:0000313" key="4">
    <source>
        <dbReference type="Proteomes" id="UP001328107"/>
    </source>
</evidence>
<evidence type="ECO:0000313" key="3">
    <source>
        <dbReference type="EMBL" id="GMR30438.1"/>
    </source>
</evidence>
<dbReference type="InterPro" id="IPR006186">
    <property type="entry name" value="Ser/Thr-sp_prot-phosphatase"/>
</dbReference>
<keyword evidence="1" id="KW-0378">Hydrolase</keyword>
<comment type="similarity">
    <text evidence="1">Belongs to the PPP phosphatase family.</text>
</comment>
<dbReference type="AlphaFoldDB" id="A0AAN5BYY3"/>
<dbReference type="PANTHER" id="PTHR11668">
    <property type="entry name" value="SERINE/THREONINE PROTEIN PHOSPHATASE"/>
    <property type="match status" value="1"/>
</dbReference>
<dbReference type="PROSITE" id="PS00125">
    <property type="entry name" value="SER_THR_PHOSPHATASE"/>
    <property type="match status" value="1"/>
</dbReference>
<dbReference type="Proteomes" id="UP001328107">
    <property type="component" value="Unassembled WGS sequence"/>
</dbReference>
<keyword evidence="4" id="KW-1185">Reference proteome</keyword>
<reference evidence="4" key="1">
    <citation type="submission" date="2022-10" db="EMBL/GenBank/DDBJ databases">
        <title>Genome assembly of Pristionchus species.</title>
        <authorList>
            <person name="Yoshida K."/>
            <person name="Sommer R.J."/>
        </authorList>
    </citation>
    <scope>NUCLEOTIDE SEQUENCE [LARGE SCALE GENOMIC DNA]</scope>
    <source>
        <strain evidence="4">RS5460</strain>
    </source>
</reference>
<comment type="catalytic activity">
    <reaction evidence="1">
        <text>O-phospho-L-threonyl-[protein] + H2O = L-threonyl-[protein] + phosphate</text>
        <dbReference type="Rhea" id="RHEA:47004"/>
        <dbReference type="Rhea" id="RHEA-COMP:11060"/>
        <dbReference type="Rhea" id="RHEA-COMP:11605"/>
        <dbReference type="ChEBI" id="CHEBI:15377"/>
        <dbReference type="ChEBI" id="CHEBI:30013"/>
        <dbReference type="ChEBI" id="CHEBI:43474"/>
        <dbReference type="ChEBI" id="CHEBI:61977"/>
        <dbReference type="EC" id="3.1.3.16"/>
    </reaction>
</comment>
<dbReference type="GO" id="GO:0005737">
    <property type="term" value="C:cytoplasm"/>
    <property type="evidence" value="ECO:0007669"/>
    <property type="project" value="TreeGrafter"/>
</dbReference>
<dbReference type="PRINTS" id="PR00114">
    <property type="entry name" value="STPHPHTASE"/>
</dbReference>